<comment type="similarity">
    <text evidence="2">Belongs to the MnmG family.</text>
</comment>
<proteinExistence type="inferred from homology"/>
<dbReference type="AlphaFoldDB" id="A0A175W762"/>
<dbReference type="GO" id="GO:0030488">
    <property type="term" value="P:tRNA methylation"/>
    <property type="evidence" value="ECO:0007669"/>
    <property type="project" value="TreeGrafter"/>
</dbReference>
<protein>
    <submittedName>
        <fullName evidence="6">tRNA uridine 5-carboxymethylaminomethyl modification enzyme MnmG</fullName>
    </submittedName>
</protein>
<dbReference type="SMART" id="SM01228">
    <property type="entry name" value="GIDA_assoc_3"/>
    <property type="match status" value="1"/>
</dbReference>
<evidence type="ECO:0000256" key="3">
    <source>
        <dbReference type="ARBA" id="ARBA00022630"/>
    </source>
</evidence>
<dbReference type="GO" id="GO:0005739">
    <property type="term" value="C:mitochondrion"/>
    <property type="evidence" value="ECO:0007669"/>
    <property type="project" value="GOC"/>
</dbReference>
<dbReference type="GO" id="GO:0070899">
    <property type="term" value="P:mitochondrial tRNA wobble uridine modification"/>
    <property type="evidence" value="ECO:0007669"/>
    <property type="project" value="UniProtKB-ARBA"/>
</dbReference>
<evidence type="ECO:0000313" key="7">
    <source>
        <dbReference type="Proteomes" id="UP000078237"/>
    </source>
</evidence>
<feature type="domain" description="tRNA uridine 5-carboxymethylaminomethyl modification enzyme C-terminal subdomain" evidence="5">
    <location>
        <begin position="31"/>
        <end position="102"/>
    </location>
</feature>
<evidence type="ECO:0000259" key="5">
    <source>
        <dbReference type="SMART" id="SM01228"/>
    </source>
</evidence>
<dbReference type="OrthoDB" id="10266265at2759"/>
<comment type="caution">
    <text evidence="6">The sequence shown here is derived from an EMBL/GenBank/DDBJ whole genome shotgun (WGS) entry which is preliminary data.</text>
</comment>
<dbReference type="PANTHER" id="PTHR11806:SF0">
    <property type="entry name" value="PROTEIN MTO1 HOMOLOG, MITOCHONDRIAL"/>
    <property type="match status" value="1"/>
</dbReference>
<keyword evidence="4" id="KW-0274">FAD</keyword>
<reference evidence="6 7" key="1">
    <citation type="journal article" date="2016" name="Genome Announc.">
        <title>Genome Sequence of Madurella mycetomatis mm55, Isolated from a Human Mycetoma Case in Sudan.</title>
        <authorList>
            <person name="Smit S."/>
            <person name="Derks M.F."/>
            <person name="Bervoets S."/>
            <person name="Fahal A."/>
            <person name="van Leeuwen W."/>
            <person name="van Belkum A."/>
            <person name="van de Sande W.W."/>
        </authorList>
    </citation>
    <scope>NUCLEOTIDE SEQUENCE [LARGE SCALE GENOMIC DNA]</scope>
    <source>
        <strain evidence="7">mm55</strain>
    </source>
</reference>
<keyword evidence="3" id="KW-0285">Flavoprotein</keyword>
<dbReference type="InterPro" id="IPR026904">
    <property type="entry name" value="MnmG_C"/>
</dbReference>
<comment type="cofactor">
    <cofactor evidence="1">
        <name>FAD</name>
        <dbReference type="ChEBI" id="CHEBI:57692"/>
    </cofactor>
</comment>
<evidence type="ECO:0000256" key="1">
    <source>
        <dbReference type="ARBA" id="ARBA00001974"/>
    </source>
</evidence>
<dbReference type="VEuPathDB" id="FungiDB:MMYC01_203702"/>
<evidence type="ECO:0000256" key="2">
    <source>
        <dbReference type="ARBA" id="ARBA00007653"/>
    </source>
</evidence>
<dbReference type="STRING" id="100816.A0A175W762"/>
<dbReference type="Pfam" id="PF13932">
    <property type="entry name" value="SAM_GIDA_C"/>
    <property type="match status" value="1"/>
</dbReference>
<evidence type="ECO:0000256" key="4">
    <source>
        <dbReference type="ARBA" id="ARBA00022827"/>
    </source>
</evidence>
<dbReference type="InterPro" id="IPR044920">
    <property type="entry name" value="MnmG_C_subdom_sf"/>
</dbReference>
<gene>
    <name evidence="6" type="ORF">MMYC01_203702</name>
</gene>
<organism evidence="6 7">
    <name type="scientific">Madurella mycetomatis</name>
    <dbReference type="NCBI Taxonomy" id="100816"/>
    <lineage>
        <taxon>Eukaryota</taxon>
        <taxon>Fungi</taxon>
        <taxon>Dikarya</taxon>
        <taxon>Ascomycota</taxon>
        <taxon>Pezizomycotina</taxon>
        <taxon>Sordariomycetes</taxon>
        <taxon>Sordariomycetidae</taxon>
        <taxon>Sordariales</taxon>
        <taxon>Sordariales incertae sedis</taxon>
        <taxon>Madurella</taxon>
    </lineage>
</organism>
<dbReference type="InterPro" id="IPR047001">
    <property type="entry name" value="MnmG_C_subdom"/>
</dbReference>
<sequence>LRGVRPADLWRALPASDGFPARVRERVVVEALYAPYVRIQQAQAARMSRDEGLALPGDLDYDAVVHLSLAERDALKAARPETIAQARRVEGVTPAGLIKLLRYVQRPGRKNGENLAVVEGLDVEGVDDLETLDAKSRVAEL</sequence>
<accession>A0A175W762</accession>
<feature type="non-terminal residue" evidence="6">
    <location>
        <position position="1"/>
    </location>
</feature>
<dbReference type="InterPro" id="IPR002218">
    <property type="entry name" value="MnmG-rel"/>
</dbReference>
<evidence type="ECO:0000313" key="6">
    <source>
        <dbReference type="EMBL" id="KXX79463.1"/>
    </source>
</evidence>
<dbReference type="FunFam" id="1.10.150.570:FF:000001">
    <property type="entry name" value="tRNA uridine 5-carboxymethylaminomethyl modification enzyme MnmG"/>
    <property type="match status" value="1"/>
</dbReference>
<dbReference type="Gene3D" id="1.10.150.570">
    <property type="entry name" value="GidA associated domain, C-terminal subdomain"/>
    <property type="match status" value="1"/>
</dbReference>
<dbReference type="GO" id="GO:0050660">
    <property type="term" value="F:flavin adenine dinucleotide binding"/>
    <property type="evidence" value="ECO:0007669"/>
    <property type="project" value="InterPro"/>
</dbReference>
<dbReference type="PANTHER" id="PTHR11806">
    <property type="entry name" value="GLUCOSE INHIBITED DIVISION PROTEIN A"/>
    <property type="match status" value="1"/>
</dbReference>
<keyword evidence="7" id="KW-1185">Reference proteome</keyword>
<dbReference type="Proteomes" id="UP000078237">
    <property type="component" value="Unassembled WGS sequence"/>
</dbReference>
<dbReference type="EMBL" id="LCTW02000086">
    <property type="protein sequence ID" value="KXX79463.1"/>
    <property type="molecule type" value="Genomic_DNA"/>
</dbReference>
<name>A0A175W762_9PEZI</name>